<name>W6SDH7_9CLOT</name>
<dbReference type="OrthoDB" id="3171015at2"/>
<dbReference type="eggNOG" id="COG5492">
    <property type="taxonomic scope" value="Bacteria"/>
</dbReference>
<dbReference type="RefSeq" id="WP_044036212.1">
    <property type="nucleotide sequence ID" value="NZ_HG917868.1"/>
</dbReference>
<gene>
    <name evidence="1" type="ORF">CM240_0545</name>
</gene>
<dbReference type="Proteomes" id="UP000019426">
    <property type="component" value="Chromosome M2/40_rep1"/>
</dbReference>
<dbReference type="AlphaFoldDB" id="W6SDH7"/>
<evidence type="ECO:0000313" key="1">
    <source>
        <dbReference type="EMBL" id="CDM67710.1"/>
    </source>
</evidence>
<reference evidence="1 2" key="1">
    <citation type="submission" date="2013-11" db="EMBL/GenBank/DDBJ databases">
        <title>Complete genome sequence of Clostridum sp. M2/40.</title>
        <authorList>
            <person name="Wibberg D."/>
            <person name="Puehler A."/>
            <person name="Schlueter A."/>
        </authorList>
    </citation>
    <scope>NUCLEOTIDE SEQUENCE [LARGE SCALE GENOMIC DNA]</scope>
    <source>
        <strain evidence="2">M2/40</strain>
    </source>
</reference>
<dbReference type="KEGG" id="clt:CM240_0545"/>
<dbReference type="EMBL" id="HG917868">
    <property type="protein sequence ID" value="CDM67710.1"/>
    <property type="molecule type" value="Genomic_DNA"/>
</dbReference>
<dbReference type="PATRIC" id="fig|1216932.3.peg.529"/>
<evidence type="ECO:0000313" key="2">
    <source>
        <dbReference type="Proteomes" id="UP000019426"/>
    </source>
</evidence>
<proteinExistence type="predicted"/>
<sequence length="1018" mass="113898">MTYIKSFLGKRKKIISIIVILTLFFTIVFSGVRYKAAINPLKESKDKLNILVINPGNDTKLTTPSGKVKTQYKGSERYVTANVTSVSMPQFIGQVDQLNGKYDAVVITRNTVSGKDSDYTNPATPYDMFDTSSSDDKTGIPIPEGFRNAYGEGTPDSYRIRNGIKTSDIYNGKTYVEYYSENDITNKRAKEILAMKDSGQLIVLDNAIFTGDLNETKLVSNFRDVSESNVLKLNNSDITVQNIVDKYFDDDVVKEENVKPEVAVEGMPSKVKSTSVESDRKINGKVTINTGNAVKDGDKVKVDLYLDFNGDTLFKGTDLVYSTYGIIENGFVTCDVVYEMTDSFVGQLDWKIEVSTLKDGYIPKEDVENNIRTKTYVTGNVVYTNYSNKKNIKVLQITPDNKTLLNIQTNERMQKYLSSNGSEFLNSYNISIDVKSVSDVNKIGKIDESYTMIIFGFADTYGGSSDLDENMVNKLKEFVQKGKSVMFTHDTMPINIESAGNINESVTGPKRLAQFFRDYIGQARYIDPMRNGEEKNIYATFVPIYNSKGEVEKFESQDTNIPHDEIKVHDALKSTLGNTEVYSCGYTTPILERVRRNNGFIIGGNKANQGRIENQPYKVINTAVNLLNKGSITSYPYDLSNKKSMPVAMTHNQWYQLNLEDEDVVPWYTLDPSQVANCNDAAIGNLGGKANDFNYYNARDYYYTYSKGNITYSGTGHASNFSDEELELFVNTIIKADRACNHAPVLNAQVYVNDEYKNIYQVDEIKREDDLDIRVIPNDIDIGDNITVTMTVEVRENDKSSWKQIDLLESSFKVKSGANVDYTISKDNYNGDNSKITEIQVIIKGKDDRDAEANCITKIFKITDPIEPPHEYNLIHGLFDDYSFDHPDEGDAIRQSISLVGGTYGTFGIKYQYKSSDDKFKIVVDSSITNINNVRAYKIVGSKLIEVKTIGLDIGSTIITGSINDSSVSKNDTILIKYTGLMPNYSGEGVVLNNTVSIDGADTSADAKITIVKQPDLY</sequence>
<protein>
    <submittedName>
        <fullName evidence="1">Putative membrane protein</fullName>
    </submittedName>
</protein>
<keyword evidence="2" id="KW-1185">Reference proteome</keyword>
<organism evidence="1 2">
    <name type="scientific">Clostridium bornimense</name>
    <dbReference type="NCBI Taxonomy" id="1216932"/>
    <lineage>
        <taxon>Bacteria</taxon>
        <taxon>Bacillati</taxon>
        <taxon>Bacillota</taxon>
        <taxon>Clostridia</taxon>
        <taxon>Eubacteriales</taxon>
        <taxon>Clostridiaceae</taxon>
        <taxon>Clostridium</taxon>
    </lineage>
</organism>
<dbReference type="STRING" id="1216932.CM240_0545"/>
<dbReference type="HOGENOM" id="CLU_296423_0_0_9"/>
<accession>W6SDH7</accession>